<proteinExistence type="predicted"/>
<evidence type="ECO:0000259" key="3">
    <source>
        <dbReference type="Pfam" id="PF26337"/>
    </source>
</evidence>
<evidence type="ECO:0000256" key="1">
    <source>
        <dbReference type="ARBA" id="ARBA00022679"/>
    </source>
</evidence>
<evidence type="ECO:0000313" key="5">
    <source>
        <dbReference type="Proteomes" id="UP001275664"/>
    </source>
</evidence>
<evidence type="ECO:0008006" key="6">
    <source>
        <dbReference type="Google" id="ProtNLM"/>
    </source>
</evidence>
<dbReference type="Gene3D" id="3.40.50.2000">
    <property type="entry name" value="Glycogen Phosphorylase B"/>
    <property type="match status" value="2"/>
</dbReference>
<reference evidence="4 5" key="1">
    <citation type="submission" date="2023-11" db="EMBL/GenBank/DDBJ databases">
        <title>Scandinavium wanjuensis sp. nov., isolated from lettuce South Korea.</title>
        <authorList>
            <person name="Park J."/>
            <person name="Park S."/>
            <person name="Oh K.K."/>
            <person name="Cho G.S."/>
            <person name="Franz C.M.A.P."/>
        </authorList>
    </citation>
    <scope>NUCLEOTIDE SEQUENCE [LARGE SCALE GENOMIC DNA]</scope>
    <source>
        <strain evidence="4 5">V105_6</strain>
    </source>
</reference>
<sequence>MSKKYIYIHDLTESENHAGYKARHDIFNILKKRKEIEVVKVPLSIGGIFERISSVIAFMKFLNNCRQGEHLVFNYPLAKPYGKLLEIMTFFRSFNFSLIVHDLNSLRKKQAKEDTLIYKATNIISHNKTMTSYMKDIGVENINIIELNLFDYLHQCDSQTRNIEACVDITLLIAGNLSKEKAGYLYSWEPTFPVDIYGINYNGTSEKLNYHGVFDADNPGKLMSMNKSYYGLVWDGDSQLTCSGMFGEYLKYNNPHKASLYLSLSIPVVVWSGSALAEFVRREKCGVVIDNLNELEHIIRNKNQWEHCRVEAERLSLKISNGDFLGEALKKFE</sequence>
<dbReference type="InterPro" id="IPR058591">
    <property type="entry name" value="Gtf3_N"/>
</dbReference>
<name>A0ABU4QMS3_9ENTR</name>
<evidence type="ECO:0000313" key="4">
    <source>
        <dbReference type="EMBL" id="MDX6040105.1"/>
    </source>
</evidence>
<dbReference type="EMBL" id="JAWXRD010000011">
    <property type="protein sequence ID" value="MDX6040105.1"/>
    <property type="molecule type" value="Genomic_DNA"/>
</dbReference>
<evidence type="ECO:0000259" key="2">
    <source>
        <dbReference type="Pfam" id="PF26334"/>
    </source>
</evidence>
<organism evidence="4 5">
    <name type="scientific">Scandinavium lactucae</name>
    <dbReference type="NCBI Taxonomy" id="3095028"/>
    <lineage>
        <taxon>Bacteria</taxon>
        <taxon>Pseudomonadati</taxon>
        <taxon>Pseudomonadota</taxon>
        <taxon>Gammaproteobacteria</taxon>
        <taxon>Enterobacterales</taxon>
        <taxon>Enterobacteriaceae</taxon>
        <taxon>Scandinavium</taxon>
    </lineage>
</organism>
<gene>
    <name evidence="4" type="ORF">SIK69_07825</name>
</gene>
<keyword evidence="1" id="KW-0808">Transferase</keyword>
<accession>A0ABU4QMS3</accession>
<feature type="domain" description="Glucosyltransferase 3-like N-terminal" evidence="2">
    <location>
        <begin position="6"/>
        <end position="148"/>
    </location>
</feature>
<protein>
    <recommendedName>
        <fullName evidence="6">Beta-1,6-galactofuranosyltransferase</fullName>
    </recommendedName>
</protein>
<comment type="caution">
    <text evidence="4">The sequence shown here is derived from an EMBL/GenBank/DDBJ whole genome shotgun (WGS) entry which is preliminary data.</text>
</comment>
<dbReference type="Pfam" id="PF26334">
    <property type="entry name" value="Gtf3_N"/>
    <property type="match status" value="1"/>
</dbReference>
<feature type="domain" description="Glucosyltransferase 3-like C-terminal" evidence="3">
    <location>
        <begin position="172"/>
        <end position="331"/>
    </location>
</feature>
<keyword evidence="5" id="KW-1185">Reference proteome</keyword>
<dbReference type="PIRSF" id="PIRSF007023">
    <property type="entry name" value="UDP-Galf_transf"/>
    <property type="match status" value="1"/>
</dbReference>
<dbReference type="Pfam" id="PF26337">
    <property type="entry name" value="Gtf3_C"/>
    <property type="match status" value="1"/>
</dbReference>
<dbReference type="Proteomes" id="UP001275664">
    <property type="component" value="Unassembled WGS sequence"/>
</dbReference>
<dbReference type="RefSeq" id="WP_319785810.1">
    <property type="nucleotide sequence ID" value="NZ_JAWXRD010000011.1"/>
</dbReference>
<dbReference type="InterPro" id="IPR058592">
    <property type="entry name" value="Gtf3_C"/>
</dbReference>